<dbReference type="Gene3D" id="1.10.10.60">
    <property type="entry name" value="Homeodomain-like"/>
    <property type="match status" value="1"/>
</dbReference>
<accession>A0A1Y2N263</accession>
<keyword evidence="3" id="KW-0804">Transcription</keyword>
<dbReference type="RefSeq" id="WP_085912314.1">
    <property type="nucleotide sequence ID" value="NZ_AP018920.1"/>
</dbReference>
<dbReference type="Proteomes" id="UP000194360">
    <property type="component" value="Unassembled WGS sequence"/>
</dbReference>
<organism evidence="7 8">
    <name type="scientific">Pseudonocardia autotrophica</name>
    <name type="common">Amycolata autotrophica</name>
    <name type="synonym">Nocardia autotrophica</name>
    <dbReference type="NCBI Taxonomy" id="2074"/>
    <lineage>
        <taxon>Bacteria</taxon>
        <taxon>Bacillati</taxon>
        <taxon>Actinomycetota</taxon>
        <taxon>Actinomycetes</taxon>
        <taxon>Pseudonocardiales</taxon>
        <taxon>Pseudonocardiaceae</taxon>
        <taxon>Pseudonocardia</taxon>
    </lineage>
</organism>
<dbReference type="GO" id="GO:0003700">
    <property type="term" value="F:DNA-binding transcription factor activity"/>
    <property type="evidence" value="ECO:0007669"/>
    <property type="project" value="TreeGrafter"/>
</dbReference>
<dbReference type="STRING" id="2074.BG845_02047"/>
<evidence type="ECO:0000259" key="6">
    <source>
        <dbReference type="PROSITE" id="PS50977"/>
    </source>
</evidence>
<dbReference type="InterPro" id="IPR050109">
    <property type="entry name" value="HTH-type_TetR-like_transc_reg"/>
</dbReference>
<dbReference type="PROSITE" id="PS50977">
    <property type="entry name" value="HTH_TETR_2"/>
    <property type="match status" value="1"/>
</dbReference>
<feature type="DNA-binding region" description="H-T-H motif" evidence="4">
    <location>
        <begin position="57"/>
        <end position="76"/>
    </location>
</feature>
<dbReference type="GO" id="GO:0000976">
    <property type="term" value="F:transcription cis-regulatory region binding"/>
    <property type="evidence" value="ECO:0007669"/>
    <property type="project" value="TreeGrafter"/>
</dbReference>
<evidence type="ECO:0000313" key="7">
    <source>
        <dbReference type="EMBL" id="OSY41556.1"/>
    </source>
</evidence>
<dbReference type="SUPFAM" id="SSF46689">
    <property type="entry name" value="Homeodomain-like"/>
    <property type="match status" value="1"/>
</dbReference>
<dbReference type="OrthoDB" id="2570341at2"/>
<evidence type="ECO:0000256" key="3">
    <source>
        <dbReference type="ARBA" id="ARBA00023163"/>
    </source>
</evidence>
<name>A0A1Y2N263_PSEAH</name>
<dbReference type="SUPFAM" id="SSF48498">
    <property type="entry name" value="Tetracyclin repressor-like, C-terminal domain"/>
    <property type="match status" value="1"/>
</dbReference>
<dbReference type="AlphaFoldDB" id="A0A1Y2N263"/>
<reference evidence="7 8" key="1">
    <citation type="submission" date="2016-09" db="EMBL/GenBank/DDBJ databases">
        <title>Pseudonocardia autotrophica DSM535, a candidate organism with high potential of specific P450 cytochromes.</title>
        <authorList>
            <person name="Grumaz C."/>
            <person name="Vainshtein Y."/>
            <person name="Kirstahler P."/>
            <person name="Sohn K."/>
        </authorList>
    </citation>
    <scope>NUCLEOTIDE SEQUENCE [LARGE SCALE GENOMIC DNA]</scope>
    <source>
        <strain evidence="7 8">DSM 535</strain>
    </source>
</reference>
<dbReference type="Gene3D" id="1.10.357.10">
    <property type="entry name" value="Tetracycline Repressor, domain 2"/>
    <property type="match status" value="1"/>
</dbReference>
<feature type="region of interest" description="Disordered" evidence="5">
    <location>
        <begin position="1"/>
        <end position="34"/>
    </location>
</feature>
<feature type="domain" description="HTH tetR-type" evidence="6">
    <location>
        <begin position="34"/>
        <end position="94"/>
    </location>
</feature>
<evidence type="ECO:0000256" key="2">
    <source>
        <dbReference type="ARBA" id="ARBA00023125"/>
    </source>
</evidence>
<evidence type="ECO:0000256" key="5">
    <source>
        <dbReference type="SAM" id="MobiDB-lite"/>
    </source>
</evidence>
<dbReference type="InterPro" id="IPR001647">
    <property type="entry name" value="HTH_TetR"/>
</dbReference>
<dbReference type="InterPro" id="IPR004111">
    <property type="entry name" value="Repressor_TetR_C"/>
</dbReference>
<evidence type="ECO:0000256" key="1">
    <source>
        <dbReference type="ARBA" id="ARBA00023015"/>
    </source>
</evidence>
<dbReference type="Pfam" id="PF02909">
    <property type="entry name" value="TetR_C_1"/>
    <property type="match status" value="1"/>
</dbReference>
<dbReference type="InterPro" id="IPR036271">
    <property type="entry name" value="Tet_transcr_reg_TetR-rel_C_sf"/>
</dbReference>
<dbReference type="InterPro" id="IPR009057">
    <property type="entry name" value="Homeodomain-like_sf"/>
</dbReference>
<sequence>MDGPVTTAGGAGQTRTATVLWGPSPGQRRGPKPKLSRELIVGTALAIGDAEGLAALSMQRLSDELGCAKMALYRHVPGKAELTALMLDAAIGPPPPTYAAPQDWRLRLRTWATALFAIFSRRPWTLEISTGVRVLGPNELGWLETGVGALSHTGLSGAERLDAVVLVLGHVRNLAQQGASAPDPAAVTERDLATVMSGILTEHGDDYPHVRAAFAEASRDAGQDDALDFGLARILDGLAALIDGRGEHGPHRPGGAGPGSG</sequence>
<dbReference type="EMBL" id="MIGB01000008">
    <property type="protein sequence ID" value="OSY41556.1"/>
    <property type="molecule type" value="Genomic_DNA"/>
</dbReference>
<dbReference type="GO" id="GO:0045892">
    <property type="term" value="P:negative regulation of DNA-templated transcription"/>
    <property type="evidence" value="ECO:0007669"/>
    <property type="project" value="InterPro"/>
</dbReference>
<keyword evidence="1" id="KW-0805">Transcription regulation</keyword>
<dbReference type="PANTHER" id="PTHR30055">
    <property type="entry name" value="HTH-TYPE TRANSCRIPTIONAL REGULATOR RUTR"/>
    <property type="match status" value="1"/>
</dbReference>
<protein>
    <recommendedName>
        <fullName evidence="6">HTH tetR-type domain-containing protein</fullName>
    </recommendedName>
</protein>
<keyword evidence="2 4" id="KW-0238">DNA-binding</keyword>
<dbReference type="PANTHER" id="PTHR30055:SF151">
    <property type="entry name" value="TRANSCRIPTIONAL REGULATORY PROTEIN"/>
    <property type="match status" value="1"/>
</dbReference>
<evidence type="ECO:0000313" key="8">
    <source>
        <dbReference type="Proteomes" id="UP000194360"/>
    </source>
</evidence>
<gene>
    <name evidence="7" type="ORF">BG845_02047</name>
</gene>
<proteinExistence type="predicted"/>
<comment type="caution">
    <text evidence="7">The sequence shown here is derived from an EMBL/GenBank/DDBJ whole genome shotgun (WGS) entry which is preliminary data.</text>
</comment>
<evidence type="ECO:0000256" key="4">
    <source>
        <dbReference type="PROSITE-ProRule" id="PRU00335"/>
    </source>
</evidence>
<keyword evidence="8" id="KW-1185">Reference proteome</keyword>